<dbReference type="Ensembl" id="ENSSGRT00000094653.1">
    <property type="protein sequence ID" value="ENSSGRP00000088920.1"/>
    <property type="gene ID" value="ENSSGRG00000044617.1"/>
</dbReference>
<keyword evidence="8" id="KW-1133">Transmembrane helix</keyword>
<dbReference type="InterPro" id="IPR036465">
    <property type="entry name" value="vWFA_dom_sf"/>
</dbReference>
<proteinExistence type="predicted"/>
<keyword evidence="6" id="KW-0130">Cell adhesion</keyword>
<keyword evidence="2" id="KW-0964">Secreted</keyword>
<feature type="domain" description="VWFA" evidence="9">
    <location>
        <begin position="1140"/>
        <end position="1319"/>
    </location>
</feature>
<dbReference type="Gene3D" id="3.40.50.410">
    <property type="entry name" value="von Willebrand factor, type A domain"/>
    <property type="match status" value="8"/>
</dbReference>
<dbReference type="SUPFAM" id="SSF53300">
    <property type="entry name" value="vWA-like"/>
    <property type="match status" value="8"/>
</dbReference>
<evidence type="ECO:0000256" key="4">
    <source>
        <dbReference type="ARBA" id="ARBA00022729"/>
    </source>
</evidence>
<dbReference type="SMART" id="SM00327">
    <property type="entry name" value="VWA"/>
    <property type="match status" value="8"/>
</dbReference>
<feature type="domain" description="VWFA" evidence="9">
    <location>
        <begin position="410"/>
        <end position="576"/>
    </location>
</feature>
<dbReference type="GO" id="GO:0005581">
    <property type="term" value="C:collagen trimer"/>
    <property type="evidence" value="ECO:0007669"/>
    <property type="project" value="UniProtKB-KW"/>
</dbReference>
<keyword evidence="7" id="KW-0176">Collagen</keyword>
<dbReference type="PANTHER" id="PTHR24020">
    <property type="entry name" value="COLLAGEN ALPHA"/>
    <property type="match status" value="1"/>
</dbReference>
<dbReference type="InterPro" id="IPR050525">
    <property type="entry name" value="ECM_Assembly_Org"/>
</dbReference>
<evidence type="ECO:0000313" key="10">
    <source>
        <dbReference type="Ensembl" id="ENSSGRP00000088920.1"/>
    </source>
</evidence>
<comment type="subcellular location">
    <subcellularLocation>
        <location evidence="1">Secreted</location>
        <location evidence="1">Extracellular space</location>
        <location evidence="1">Extracellular matrix</location>
    </subcellularLocation>
</comment>
<keyword evidence="5" id="KW-0677">Repeat</keyword>
<name>A0A672RJU1_SINGR</name>
<dbReference type="InterPro" id="IPR002035">
    <property type="entry name" value="VWF_A"/>
</dbReference>
<feature type="transmembrane region" description="Helical" evidence="8">
    <location>
        <begin position="21"/>
        <end position="41"/>
    </location>
</feature>
<dbReference type="OMA" id="DLPNVHQ"/>
<reference evidence="10" key="2">
    <citation type="submission" date="2025-09" db="UniProtKB">
        <authorList>
            <consortium name="Ensembl"/>
        </authorList>
    </citation>
    <scope>IDENTIFICATION</scope>
</reference>
<dbReference type="FunFam" id="3.40.50.410:FF:000003">
    <property type="entry name" value="Collagen type VI alpha 3 chain"/>
    <property type="match status" value="8"/>
</dbReference>
<evidence type="ECO:0000313" key="11">
    <source>
        <dbReference type="Proteomes" id="UP000472262"/>
    </source>
</evidence>
<reference evidence="10" key="1">
    <citation type="submission" date="2025-08" db="UniProtKB">
        <authorList>
            <consortium name="Ensembl"/>
        </authorList>
    </citation>
    <scope>IDENTIFICATION</scope>
</reference>
<evidence type="ECO:0000256" key="5">
    <source>
        <dbReference type="ARBA" id="ARBA00022737"/>
    </source>
</evidence>
<dbReference type="GO" id="GO:0007155">
    <property type="term" value="P:cell adhesion"/>
    <property type="evidence" value="ECO:0007669"/>
    <property type="project" value="UniProtKB-KW"/>
</dbReference>
<evidence type="ECO:0000259" key="9">
    <source>
        <dbReference type="SMART" id="SM00327"/>
    </source>
</evidence>
<evidence type="ECO:0000256" key="2">
    <source>
        <dbReference type="ARBA" id="ARBA00022525"/>
    </source>
</evidence>
<evidence type="ECO:0000256" key="6">
    <source>
        <dbReference type="ARBA" id="ARBA00022889"/>
    </source>
</evidence>
<dbReference type="Proteomes" id="UP000472262">
    <property type="component" value="Unassembled WGS sequence"/>
</dbReference>
<keyword evidence="11" id="KW-1185">Reference proteome</keyword>
<dbReference type="Pfam" id="PF00092">
    <property type="entry name" value="VWA"/>
    <property type="match status" value="8"/>
</dbReference>
<organism evidence="10 11">
    <name type="scientific">Sinocyclocheilus grahami</name>
    <name type="common">Dianchi golden-line fish</name>
    <name type="synonym">Barbus grahami</name>
    <dbReference type="NCBI Taxonomy" id="75366"/>
    <lineage>
        <taxon>Eukaryota</taxon>
        <taxon>Metazoa</taxon>
        <taxon>Chordata</taxon>
        <taxon>Craniata</taxon>
        <taxon>Vertebrata</taxon>
        <taxon>Euteleostomi</taxon>
        <taxon>Actinopterygii</taxon>
        <taxon>Neopterygii</taxon>
        <taxon>Teleostei</taxon>
        <taxon>Ostariophysi</taxon>
        <taxon>Cypriniformes</taxon>
        <taxon>Cyprinidae</taxon>
        <taxon>Cyprininae</taxon>
        <taxon>Sinocyclocheilus</taxon>
    </lineage>
</organism>
<feature type="domain" description="VWFA" evidence="9">
    <location>
        <begin position="957"/>
        <end position="1136"/>
    </location>
</feature>
<dbReference type="InParanoid" id="A0A672RJU1"/>
<feature type="domain" description="VWFA" evidence="9">
    <location>
        <begin position="1365"/>
        <end position="1544"/>
    </location>
</feature>
<keyword evidence="3" id="KW-0272">Extracellular matrix</keyword>
<sequence length="1557" mass="170210">MARVCGIKLIDHLNKGQTFQYILAINFVLFVCLSVLSPLPFKAPAPADLVLLIDGSESVGAANFPLISDLAVQVIEGLAVGRDAIRVALVLYGADPDIQFYLNSYDNKESVLSAIRKLKYPGSYEANLGAAVEEVADSLLGQDAGGRAEEGVPQVLVVISTGESTDDVSQAERALKQASVYTFGIAVGDSATAQLEAIATDKRFVLSAPDVRTVARVGDQILQYINGVAQRTIVIQTDFTEALAVGKRDIIFLVDSSMGTILINAVREFIKRFIDTMPIGPDQVQVGVAMFSTTPRMEINLNSFSSKESLSSALARIKPRSSVEVNIGAALDFVRTNMLTAESGSRIQDQVPQLVLLLTSKKSKDSVQQPADALRQMGVLTLAAGSKAADERIQLKQVFFRILQTYSFFVRDIVFLVDGSNYVGNNRQPVLDFITEVVNKLDVRPERVRIGLMQFAERQRTEFNLNTHNTKQDVLSAIARLKLMGGRALNTGAALQYALDNHFQPSAGSRRREGIQQVLVLITGGPSQDEVKKIADSVALAGVLTFAVGAGQVEDPFYCIYLIFSLFFLSFTEFVTPSPSGGERDVAFLIDGSDDVRSDFPYIRDFISKVIEPLDIGFDKVRVSVVQHSERPTPNFYLNTYRTKDEVLRVVSGLTLAGGRSLNTGVALTFMKNTILSPANGGRAGQNVPQFMIVLTGGRSKDSVREPAVALKTEGVVPFGVGVKNADPKQIEAISHNPSFAFNVKEFSQLSTVQERISRNSKNKLWVKASAKCLKCIINCHIYVDILNSMFIRRMAEDLDIDQDIVRVAVIQYSEDALTHFLLNTYSSKKAVIYSINGLTAKGGRNLNTGAALQYVRDNVFTAASGSRHQLGVPQLLIVMTGGGSIDDVAGPAEDLKNIGVLSIAIGIKNAVEAELQSIAFSPRFLFNLPAFGELLNIQPDILSFIKSKMGIEPPTIIDIVFILDGSDDTRDAFKQMCQFVQRVVDKLNIGPSRDRVSVVQYSREPQVHFYLNTHATNQDILNSIESLKHQGGSPLNMGRALDYTKKNIFIASSGSRILEGAPQVLVLVTGGRSQDDVRAPAAALKKDQIVTFSIGNQNADVIQLQAISYTPGHTLTVPQFDDLQTIEQKLVSYVKRVPRQDVVFLIDGTDETKESFSGMQNFVQTLVQKLNVAPNKDRISVVQYSDDAAFDFLLNTYSSSDDVINNVKHLIHKGGKLRHTGAALQYVKDNLFTAAAGSRLLEGVPQVLILLNNGRSGDDVRTISQSLRENNIKVITIGTSNSDTLELQTMSTTPAYAFSVPDFTFINSIVQRVASVLTSGDEIPEQISHCIYCVSIELLFKYCCLSFMEIFFVLFIVGQTLDAGRNIVFLIDGSDDARDRFTAIREFVASLAETFDVGKEKDKIAVVQFSNTAAISFNLSTYSSTSEVADAVRNLKPKGGRPQYIGQALQFVRDSIFTPSVRSQQIGRVSQNLVLVAGGRSRDSPHGPANALKSMGVAIFAIGSRLTDPIEMEAISSKTDYAIAVSDFHDLKNLRQSLMTKLMGERQKGEREIDGK</sequence>
<evidence type="ECO:0000256" key="1">
    <source>
        <dbReference type="ARBA" id="ARBA00004498"/>
    </source>
</evidence>
<feature type="domain" description="VWFA" evidence="9">
    <location>
        <begin position="777"/>
        <end position="947"/>
    </location>
</feature>
<feature type="domain" description="VWFA" evidence="9">
    <location>
        <begin position="247"/>
        <end position="408"/>
    </location>
</feature>
<dbReference type="PRINTS" id="PR00453">
    <property type="entry name" value="VWFADOMAIN"/>
</dbReference>
<accession>A0A672RJU1</accession>
<keyword evidence="4" id="KW-0732">Signal</keyword>
<dbReference type="GO" id="GO:0005615">
    <property type="term" value="C:extracellular space"/>
    <property type="evidence" value="ECO:0007669"/>
    <property type="project" value="TreeGrafter"/>
</dbReference>
<evidence type="ECO:0000256" key="3">
    <source>
        <dbReference type="ARBA" id="ARBA00022530"/>
    </source>
</evidence>
<feature type="domain" description="VWFA" evidence="9">
    <location>
        <begin position="46"/>
        <end position="226"/>
    </location>
</feature>
<protein>
    <submittedName>
        <fullName evidence="10">Collagen, type VI, alpha 3</fullName>
    </submittedName>
</protein>
<dbReference type="PANTHER" id="PTHR24020:SF13">
    <property type="entry name" value="COLLAGEN ALPHA-3(VI) CHAIN"/>
    <property type="match status" value="1"/>
</dbReference>
<keyword evidence="8" id="KW-0812">Transmembrane</keyword>
<keyword evidence="8" id="KW-0472">Membrane</keyword>
<feature type="domain" description="VWFA" evidence="9">
    <location>
        <begin position="583"/>
        <end position="758"/>
    </location>
</feature>
<evidence type="ECO:0000256" key="8">
    <source>
        <dbReference type="SAM" id="Phobius"/>
    </source>
</evidence>
<evidence type="ECO:0000256" key="7">
    <source>
        <dbReference type="ARBA" id="ARBA00023119"/>
    </source>
</evidence>